<reference evidence="2 3" key="1">
    <citation type="submission" date="2023-01" db="EMBL/GenBank/DDBJ databases">
        <title>Novel diversity within Roseofilum (Cyanobacteria; Desertifilaceae) from marine benthic mats with descriptions of four novel species.</title>
        <authorList>
            <person name="Wang Y."/>
            <person name="Berthold D.E."/>
            <person name="Hu J."/>
            <person name="Lefler F.W."/>
            <person name="Laughinghouse H.D. IV."/>
        </authorList>
    </citation>
    <scope>NUCLEOTIDE SEQUENCE [LARGE SCALE GENOMIC DNA]</scope>
    <source>
        <strain evidence="2 3">BLCC-M114</strain>
    </source>
</reference>
<keyword evidence="3" id="KW-1185">Reference proteome</keyword>
<name>A0ABT7B9J0_9CYAN</name>
<sequence>MVQPKQELQGKKTYDFTVNILSGSLAGRQFTGFFTYDPSTLQGEGEETILAEEVQFNYLSQYTRQKQHARLAFKNGTFQRMIWVDGKKTERFGFNAGFNRWQFGRPSENFIRQGQDYFGYLNPRTLVDGAGRVSYTLREQVLSRDSHSEGLRDRKAPKSPEQTEELETVTEASSGVLLRCEKISRKLRIRVISEGYNPELNVQFPRSWREEEATYVVDEVELVSDRKFYRPLGNIRRLVSPKKLPLVKATGSWQDLETTNTVGKGVLIQCISKGKKLRAQVVSEGYNQDYNVRFPQSIRAEGIFYVVDQVEEASQGGYYLAYGQVRRLVDS</sequence>
<accession>A0ABT7B9J0</accession>
<dbReference type="RefSeq" id="WP_283768072.1">
    <property type="nucleotide sequence ID" value="NZ_JAQOSO010000087.1"/>
</dbReference>
<protein>
    <submittedName>
        <fullName evidence="2">Uncharacterized protein</fullName>
    </submittedName>
</protein>
<feature type="region of interest" description="Disordered" evidence="1">
    <location>
        <begin position="144"/>
        <end position="165"/>
    </location>
</feature>
<evidence type="ECO:0000313" key="3">
    <source>
        <dbReference type="Proteomes" id="UP001235849"/>
    </source>
</evidence>
<comment type="caution">
    <text evidence="2">The sequence shown here is derived from an EMBL/GenBank/DDBJ whole genome shotgun (WGS) entry which is preliminary data.</text>
</comment>
<gene>
    <name evidence="2" type="ORF">PMG25_16925</name>
</gene>
<dbReference type="EMBL" id="JAQOSO010000087">
    <property type="protein sequence ID" value="MDJ1175775.1"/>
    <property type="molecule type" value="Genomic_DNA"/>
</dbReference>
<proteinExistence type="predicted"/>
<evidence type="ECO:0000313" key="2">
    <source>
        <dbReference type="EMBL" id="MDJ1175775.1"/>
    </source>
</evidence>
<organism evidence="2 3">
    <name type="scientific">Roseofilum capinflatum BLCC-M114</name>
    <dbReference type="NCBI Taxonomy" id="3022440"/>
    <lineage>
        <taxon>Bacteria</taxon>
        <taxon>Bacillati</taxon>
        <taxon>Cyanobacteriota</taxon>
        <taxon>Cyanophyceae</taxon>
        <taxon>Desertifilales</taxon>
        <taxon>Desertifilaceae</taxon>
        <taxon>Roseofilum</taxon>
        <taxon>Roseofilum capinflatum</taxon>
    </lineage>
</organism>
<feature type="compositionally biased region" description="Basic and acidic residues" evidence="1">
    <location>
        <begin position="144"/>
        <end position="158"/>
    </location>
</feature>
<dbReference type="Proteomes" id="UP001235849">
    <property type="component" value="Unassembled WGS sequence"/>
</dbReference>
<evidence type="ECO:0000256" key="1">
    <source>
        <dbReference type="SAM" id="MobiDB-lite"/>
    </source>
</evidence>